<proteinExistence type="predicted"/>
<dbReference type="GO" id="GO:0046872">
    <property type="term" value="F:metal ion binding"/>
    <property type="evidence" value="ECO:0007669"/>
    <property type="project" value="UniProtKB-KW"/>
</dbReference>
<dbReference type="GO" id="GO:0015074">
    <property type="term" value="P:DNA integration"/>
    <property type="evidence" value="ECO:0007669"/>
    <property type="project" value="InterPro"/>
</dbReference>
<protein>
    <recommendedName>
        <fullName evidence="5">Integrase catalytic domain-containing protein</fullName>
    </recommendedName>
</protein>
<organism evidence="6 7">
    <name type="scientific">Paspalum notatum var. saurae</name>
    <dbReference type="NCBI Taxonomy" id="547442"/>
    <lineage>
        <taxon>Eukaryota</taxon>
        <taxon>Viridiplantae</taxon>
        <taxon>Streptophyta</taxon>
        <taxon>Embryophyta</taxon>
        <taxon>Tracheophyta</taxon>
        <taxon>Spermatophyta</taxon>
        <taxon>Magnoliopsida</taxon>
        <taxon>Liliopsida</taxon>
        <taxon>Poales</taxon>
        <taxon>Poaceae</taxon>
        <taxon>PACMAD clade</taxon>
        <taxon>Panicoideae</taxon>
        <taxon>Andropogonodae</taxon>
        <taxon>Paspaleae</taxon>
        <taxon>Paspalinae</taxon>
        <taxon>Paspalum</taxon>
    </lineage>
</organism>
<dbReference type="SUPFAM" id="SSF53098">
    <property type="entry name" value="Ribonuclease H-like"/>
    <property type="match status" value="1"/>
</dbReference>
<evidence type="ECO:0000259" key="5">
    <source>
        <dbReference type="PROSITE" id="PS50994"/>
    </source>
</evidence>
<dbReference type="PANTHER" id="PTHR42648">
    <property type="entry name" value="TRANSPOSASE, PUTATIVE-RELATED"/>
    <property type="match status" value="1"/>
</dbReference>
<keyword evidence="1" id="KW-0645">Protease</keyword>
<dbReference type="Pfam" id="PF22936">
    <property type="entry name" value="Pol_BBD"/>
    <property type="match status" value="1"/>
</dbReference>
<evidence type="ECO:0000256" key="1">
    <source>
        <dbReference type="ARBA" id="ARBA00022670"/>
    </source>
</evidence>
<feature type="compositionally biased region" description="Pro residues" evidence="4">
    <location>
        <begin position="191"/>
        <end position="211"/>
    </location>
</feature>
<dbReference type="InterPro" id="IPR036397">
    <property type="entry name" value="RNaseH_sf"/>
</dbReference>
<evidence type="ECO:0000256" key="4">
    <source>
        <dbReference type="SAM" id="MobiDB-lite"/>
    </source>
</evidence>
<dbReference type="GO" id="GO:0006508">
    <property type="term" value="P:proteolysis"/>
    <property type="evidence" value="ECO:0007669"/>
    <property type="project" value="UniProtKB-KW"/>
</dbReference>
<dbReference type="PROSITE" id="PS50994">
    <property type="entry name" value="INTEGRASE"/>
    <property type="match status" value="1"/>
</dbReference>
<dbReference type="InterPro" id="IPR039537">
    <property type="entry name" value="Retrotran_Ty1/copia-like"/>
</dbReference>
<dbReference type="PANTHER" id="PTHR42648:SF21">
    <property type="entry name" value="CYSTEINE-RICH RLK (RECEPTOR-LIKE PROTEIN KINASE) 8"/>
    <property type="match status" value="1"/>
</dbReference>
<dbReference type="Pfam" id="PF13976">
    <property type="entry name" value="gag_pre-integrs"/>
    <property type="match status" value="1"/>
</dbReference>
<keyword evidence="7" id="KW-1185">Reference proteome</keyword>
<evidence type="ECO:0000313" key="7">
    <source>
        <dbReference type="Proteomes" id="UP001341281"/>
    </source>
</evidence>
<dbReference type="Gene3D" id="3.30.420.10">
    <property type="entry name" value="Ribonuclease H-like superfamily/Ribonuclease H"/>
    <property type="match status" value="1"/>
</dbReference>
<dbReference type="InterPro" id="IPR054722">
    <property type="entry name" value="PolX-like_BBD"/>
</dbReference>
<dbReference type="EMBL" id="CP144747">
    <property type="protein sequence ID" value="WVZ63284.1"/>
    <property type="molecule type" value="Genomic_DNA"/>
</dbReference>
<feature type="region of interest" description="Disordered" evidence="4">
    <location>
        <begin position="272"/>
        <end position="294"/>
    </location>
</feature>
<gene>
    <name evidence="6" type="ORF">U9M48_012926</name>
</gene>
<accession>A0AAQ3SYL0</accession>
<evidence type="ECO:0000256" key="2">
    <source>
        <dbReference type="ARBA" id="ARBA00022723"/>
    </source>
</evidence>
<evidence type="ECO:0000313" key="6">
    <source>
        <dbReference type="EMBL" id="WVZ63284.1"/>
    </source>
</evidence>
<feature type="region of interest" description="Disordered" evidence="4">
    <location>
        <begin position="181"/>
        <end position="212"/>
    </location>
</feature>
<feature type="domain" description="Integrase catalytic" evidence="5">
    <location>
        <begin position="489"/>
        <end position="664"/>
    </location>
</feature>
<sequence length="856" mass="98328">MELEELRTRPTLLGACIVCPTLRGELEQLRADFEVLSAPTDTCENCLTLRMQLVDRDATIRKLEKATVVPSLDCDTCAAQTVVLEDLREEVLSLQSDNDRLREVLSWVYARQPQLEMIIESTKRAEGETSGVGFGECSTSGEKSALVKTKTTPTQLGETIDGYWTPKPSKAKLYKIVEEELKPKGKKPVQQPEPPKATPPKPKSQPNPVPRRPVYHCEFYQRNGHLEEFCFRRKWVEREERAWENQDQFYQGGRQDPPHRDEMRDCFDGSERGGGFQAHARSGESRFTSRAPSRFQRGYGPHDRGFVRELERPRFEGRGYSSRGSRHGGRVDHDSGCSRHMTGHRKWFSSLNPVSTKEYITFGDNGQGKLLLFEIWGSIWSLFRNFSMKVLSFVLRRVCAAFLMLRRLLFALCCLLVFRVNLTSVFGPARCLIASPSTDIWKWHRRLGHLSFDLLVRLSSMGLIRGLPKLRAEKDLVCHSCRHGKMVAASHIPVSQVMTSYLGELLHMDTVGPARVASFSGKWYVLVVVDDFSWFSWVFFLEFKDEAFGFVRDPVLRLRNGSHKAMRAIRRDNGGEFRNSWFENFCRDLGLEHQFSSLYTPTQNDVVERKNRTLVEMTRTMLDEHRTPRRFWAEAVNTAYYITNWIFLRAYLGKTLNELRFGRQPSVKHLRAFGCRCFVLKKAGHLDKFESRCLDGIFLEYASSSAKQVVETCEFSFDETMPYTTPAFELSSDDEEGTPIFEDEEARDVSHALSDPNWVNAIHEELENFERNRVWDLVEPPPNCRPIGTKWVFKNKQGENGMVVRNKARLGFCQKEGIDYEETFAPVARLEAIRILLAFAALKASNCSKWISSLLS</sequence>
<keyword evidence="2" id="KW-0479">Metal-binding</keyword>
<dbReference type="InterPro" id="IPR012337">
    <property type="entry name" value="RNaseH-like_sf"/>
</dbReference>
<dbReference type="InterPro" id="IPR013103">
    <property type="entry name" value="RVT_2"/>
</dbReference>
<dbReference type="GO" id="GO:0008233">
    <property type="term" value="F:peptidase activity"/>
    <property type="evidence" value="ECO:0007669"/>
    <property type="project" value="UniProtKB-KW"/>
</dbReference>
<dbReference type="AlphaFoldDB" id="A0AAQ3SYL0"/>
<dbReference type="Pfam" id="PF07727">
    <property type="entry name" value="RVT_2"/>
    <property type="match status" value="1"/>
</dbReference>
<keyword evidence="3" id="KW-0378">Hydrolase</keyword>
<name>A0AAQ3SYL0_PASNO</name>
<dbReference type="GO" id="GO:0003676">
    <property type="term" value="F:nucleic acid binding"/>
    <property type="evidence" value="ECO:0007669"/>
    <property type="project" value="InterPro"/>
</dbReference>
<evidence type="ECO:0000256" key="3">
    <source>
        <dbReference type="ARBA" id="ARBA00022801"/>
    </source>
</evidence>
<reference evidence="6 7" key="1">
    <citation type="submission" date="2024-02" db="EMBL/GenBank/DDBJ databases">
        <title>High-quality chromosome-scale genome assembly of Pensacola bahiagrass (Paspalum notatum Flugge var. saurae).</title>
        <authorList>
            <person name="Vega J.M."/>
            <person name="Podio M."/>
            <person name="Orjuela J."/>
            <person name="Siena L.A."/>
            <person name="Pessino S.C."/>
            <person name="Combes M.C."/>
            <person name="Mariac C."/>
            <person name="Albertini E."/>
            <person name="Pupilli F."/>
            <person name="Ortiz J.P.A."/>
            <person name="Leblanc O."/>
        </authorList>
    </citation>
    <scope>NUCLEOTIDE SEQUENCE [LARGE SCALE GENOMIC DNA]</scope>
    <source>
        <strain evidence="6">R1</strain>
        <tissue evidence="6">Leaf</tissue>
    </source>
</reference>
<dbReference type="InterPro" id="IPR025724">
    <property type="entry name" value="GAG-pre-integrase_dom"/>
</dbReference>
<dbReference type="InterPro" id="IPR001584">
    <property type="entry name" value="Integrase_cat-core"/>
</dbReference>
<dbReference type="Proteomes" id="UP001341281">
    <property type="component" value="Chromosome 03"/>
</dbReference>
<dbReference type="Pfam" id="PF00665">
    <property type="entry name" value="rve"/>
    <property type="match status" value="1"/>
</dbReference>